<gene>
    <name evidence="4" type="ORF">Loa_00346</name>
</gene>
<dbReference type="SUPFAM" id="SSF53850">
    <property type="entry name" value="Periplasmic binding protein-like II"/>
    <property type="match status" value="1"/>
</dbReference>
<dbReference type="Proteomes" id="UP000018838">
    <property type="component" value="Chromosome"/>
</dbReference>
<feature type="domain" description="Solute-binding protein family 3/N-terminal" evidence="3">
    <location>
        <begin position="52"/>
        <end position="133"/>
    </location>
</feature>
<protein>
    <submittedName>
        <fullName evidence="4">ABC-type amino acid transport/signal transduction systems, periplasmic component/domain protein</fullName>
    </submittedName>
</protein>
<dbReference type="Gene3D" id="3.40.190.10">
    <property type="entry name" value="Periplasmic binding protein-like II"/>
    <property type="match status" value="2"/>
</dbReference>
<organism evidence="4 5">
    <name type="scientific">Legionella oakridgensis ATCC 33761 = DSM 21215</name>
    <dbReference type="NCBI Taxonomy" id="1268635"/>
    <lineage>
        <taxon>Bacteria</taxon>
        <taxon>Pseudomonadati</taxon>
        <taxon>Pseudomonadota</taxon>
        <taxon>Gammaproteobacteria</taxon>
        <taxon>Legionellales</taxon>
        <taxon>Legionellaceae</taxon>
        <taxon>Legionella</taxon>
    </lineage>
</organism>
<keyword evidence="2" id="KW-0732">Signal</keyword>
<name>W0B7V4_9GAMM</name>
<dbReference type="PANTHER" id="PTHR35936">
    <property type="entry name" value="MEMBRANE-BOUND LYTIC MUREIN TRANSGLYCOSYLASE F"/>
    <property type="match status" value="1"/>
</dbReference>
<dbReference type="STRING" id="1268635.Loa_00346"/>
<evidence type="ECO:0000259" key="3">
    <source>
        <dbReference type="Pfam" id="PF00497"/>
    </source>
</evidence>
<dbReference type="HOGENOM" id="CLU_1872853_0_0_6"/>
<dbReference type="KEGG" id="lok:Loa_00346"/>
<dbReference type="InterPro" id="IPR001638">
    <property type="entry name" value="Solute-binding_3/MltF_N"/>
</dbReference>
<dbReference type="Pfam" id="PF00497">
    <property type="entry name" value="SBP_bac_3"/>
    <property type="match status" value="1"/>
</dbReference>
<dbReference type="PATRIC" id="fig|1268635.3.peg.351"/>
<evidence type="ECO:0000256" key="1">
    <source>
        <dbReference type="ARBA" id="ARBA00010333"/>
    </source>
</evidence>
<reference evidence="4 5" key="1">
    <citation type="journal article" date="2013" name="Int. J. Med. Microbiol.">
        <title>Legionella oakridgensis ATCC 33761 genome sequence and phenotypic characterization reveals its replication capacity in amoebae.</title>
        <authorList>
            <person name="Brzuszkiewicz E."/>
            <person name="Schulz T."/>
            <person name="Rydzewski K."/>
            <person name="Daniel R."/>
            <person name="Gillmaier N."/>
            <person name="Dittmann C."/>
            <person name="Holland G."/>
            <person name="Schunder E."/>
            <person name="Lautner M."/>
            <person name="Eisenreich W."/>
            <person name="Luck C."/>
            <person name="Heuner K."/>
        </authorList>
    </citation>
    <scope>NUCLEOTIDE SEQUENCE [LARGE SCALE GENOMIC DNA]</scope>
    <source>
        <strain>OR-10</strain>
        <strain evidence="5">ATCC 33761</strain>
    </source>
</reference>
<dbReference type="AlphaFoldDB" id="W0B7V4"/>
<comment type="similarity">
    <text evidence="1">Belongs to the bacterial solute-binding protein 3 family.</text>
</comment>
<dbReference type="EMBL" id="CP004006">
    <property type="protein sequence ID" value="AHE65935.1"/>
    <property type="molecule type" value="Genomic_DNA"/>
</dbReference>
<accession>W0B7V4</accession>
<sequence>MGISWHCENQPSIPLKRSREKKVGVRKGTPYGDLARQLYKNNIEVLEYPLNADLLEVLKNGTVDVALVDDEVARYWTINISNTYKLIGTKLPVGEGYGIAANQDNSKLISAINEALLNMESDGKYLEIYRNYFALY</sequence>
<evidence type="ECO:0000256" key="2">
    <source>
        <dbReference type="ARBA" id="ARBA00022729"/>
    </source>
</evidence>
<keyword evidence="5" id="KW-1185">Reference proteome</keyword>
<dbReference type="eggNOG" id="COG0834">
    <property type="taxonomic scope" value="Bacteria"/>
</dbReference>
<proteinExistence type="inferred from homology"/>
<evidence type="ECO:0000313" key="4">
    <source>
        <dbReference type="EMBL" id="AHE65935.1"/>
    </source>
</evidence>
<evidence type="ECO:0000313" key="5">
    <source>
        <dbReference type="Proteomes" id="UP000018838"/>
    </source>
</evidence>